<organism evidence="1">
    <name type="scientific">viral metagenome</name>
    <dbReference type="NCBI Taxonomy" id="1070528"/>
    <lineage>
        <taxon>unclassified sequences</taxon>
        <taxon>metagenomes</taxon>
        <taxon>organismal metagenomes</taxon>
    </lineage>
</organism>
<protein>
    <submittedName>
        <fullName evidence="1">Uncharacterized protein</fullName>
    </submittedName>
</protein>
<dbReference type="EMBL" id="MN739223">
    <property type="protein sequence ID" value="QHS94427.1"/>
    <property type="molecule type" value="Genomic_DNA"/>
</dbReference>
<accession>A0A6C0BPW2</accession>
<name>A0A6C0BPW2_9ZZZZ</name>
<reference evidence="1" key="1">
    <citation type="journal article" date="2020" name="Nature">
        <title>Giant virus diversity and host interactions through global metagenomics.</title>
        <authorList>
            <person name="Schulz F."/>
            <person name="Roux S."/>
            <person name="Paez-Espino D."/>
            <person name="Jungbluth S."/>
            <person name="Walsh D.A."/>
            <person name="Denef V.J."/>
            <person name="McMahon K.D."/>
            <person name="Konstantinidis K.T."/>
            <person name="Eloe-Fadrosh E.A."/>
            <person name="Kyrpides N.C."/>
            <person name="Woyke T."/>
        </authorList>
    </citation>
    <scope>NUCLEOTIDE SEQUENCE</scope>
    <source>
        <strain evidence="1">GVMAG-M-3300018416-26</strain>
    </source>
</reference>
<dbReference type="AlphaFoldDB" id="A0A6C0BPW2"/>
<proteinExistence type="predicted"/>
<evidence type="ECO:0000313" key="1">
    <source>
        <dbReference type="EMBL" id="QHS94427.1"/>
    </source>
</evidence>
<sequence>MKIEKFVNRLGIYEKYQSGGGEGEKNVNLKRNTYYSTPNYMSFLDAMYLSKNGYVKEDGTFALSHRGDSLRNYFMQLHKWTNKLNDYGIHNVSDVMQDPKNTQKALKMYFNVFSNKTSSGKKSENDRPITKGGGLFKDNKEPFSLIFKGNEEFKPVFFML</sequence>